<comment type="pathway">
    <text evidence="3 18">Phospholipid metabolism; CDP-diacylglycerol biosynthesis; CDP-diacylglycerol from sn-glycerol 3-phosphate: step 3/3.</text>
</comment>
<comment type="caution">
    <text evidence="19">The sequence shown here is derived from an EMBL/GenBank/DDBJ whole genome shotgun (WGS) entry which is preliminary data.</text>
</comment>
<evidence type="ECO:0000313" key="19">
    <source>
        <dbReference type="EMBL" id="MTL94422.1"/>
    </source>
</evidence>
<dbReference type="RefSeq" id="WP_155226124.1">
    <property type="nucleotide sequence ID" value="NZ_JADNAQ010000021.1"/>
</dbReference>
<evidence type="ECO:0000256" key="9">
    <source>
        <dbReference type="ARBA" id="ARBA00022516"/>
    </source>
</evidence>
<protein>
    <recommendedName>
        <fullName evidence="7 18">Phosphatidate cytidylyltransferase</fullName>
        <ecNumber evidence="6 18">2.7.7.41</ecNumber>
    </recommendedName>
</protein>
<keyword evidence="15" id="KW-0472">Membrane</keyword>
<proteinExistence type="inferred from homology"/>
<evidence type="ECO:0000256" key="16">
    <source>
        <dbReference type="ARBA" id="ARBA00023209"/>
    </source>
</evidence>
<dbReference type="GO" id="GO:0005886">
    <property type="term" value="C:plasma membrane"/>
    <property type="evidence" value="ECO:0007669"/>
    <property type="project" value="UniProtKB-SubCell"/>
</dbReference>
<dbReference type="AlphaFoldDB" id="A0A6G2CNZ9"/>
<evidence type="ECO:0000256" key="4">
    <source>
        <dbReference type="ARBA" id="ARBA00005189"/>
    </source>
</evidence>
<accession>A0A6G2CNZ9</accession>
<evidence type="ECO:0000256" key="18">
    <source>
        <dbReference type="RuleBase" id="RU003938"/>
    </source>
</evidence>
<dbReference type="EMBL" id="WMQV01000015">
    <property type="protein sequence ID" value="MTL94422.1"/>
    <property type="molecule type" value="Genomic_DNA"/>
</dbReference>
<keyword evidence="8" id="KW-1003">Cell membrane</keyword>
<evidence type="ECO:0000256" key="11">
    <source>
        <dbReference type="ARBA" id="ARBA00022692"/>
    </source>
</evidence>
<evidence type="ECO:0000256" key="12">
    <source>
        <dbReference type="ARBA" id="ARBA00022695"/>
    </source>
</evidence>
<dbReference type="EC" id="2.7.7.41" evidence="6 18"/>
<keyword evidence="17" id="KW-1208">Phospholipid metabolism</keyword>
<evidence type="ECO:0000256" key="3">
    <source>
        <dbReference type="ARBA" id="ARBA00005119"/>
    </source>
</evidence>
<reference evidence="19" key="1">
    <citation type="journal article" date="2019" name="Nat. Med.">
        <title>A library of human gut bacterial isolates paired with longitudinal multiomics data enables mechanistic microbiome research.</title>
        <authorList>
            <person name="Poyet M."/>
            <person name="Groussin M."/>
            <person name="Gibbons S.M."/>
            <person name="Avila-Pacheco J."/>
            <person name="Jiang X."/>
            <person name="Kearney S.M."/>
            <person name="Perrotta A.R."/>
            <person name="Berdy B."/>
            <person name="Zhao S."/>
            <person name="Lieberman T.D."/>
            <person name="Swanson P.K."/>
            <person name="Smith M."/>
            <person name="Roesemann S."/>
            <person name="Alexander J.E."/>
            <person name="Rich S.A."/>
            <person name="Livny J."/>
            <person name="Vlamakis H."/>
            <person name="Clish C."/>
            <person name="Bullock K."/>
            <person name="Deik A."/>
            <person name="Scott J."/>
            <person name="Pierce K.A."/>
            <person name="Xavier R.J."/>
            <person name="Alm E.J."/>
        </authorList>
    </citation>
    <scope>NUCLEOTIDE SEQUENCE</scope>
    <source>
        <strain evidence="19">BIOML-A179</strain>
    </source>
</reference>
<evidence type="ECO:0000256" key="7">
    <source>
        <dbReference type="ARBA" id="ARBA00019373"/>
    </source>
</evidence>
<dbReference type="UniPathway" id="UPA00557">
    <property type="reaction ID" value="UER00614"/>
</dbReference>
<sequence length="270" mass="29422">MKQRVLTAIVIIAIGLPILIYGRLPFIILGVLLALVASQEMIDMRETISKTPVEIKVFTMIAILMIVFSSFDFRTLSFTGTLVFGLGTMALFLFILLLAVVTRKQFTVNDAGYYLLTIFYIGSTFHSMIFLRSLGLNLFLFMIIVVAVTDSGAYFVGRKLGKRKLAPLISPNKTVEGSVGGTILGVLFGSIFGVITGVSDHVIVLAMMSLVVAAVAQFGDLVASSMKREYGIKDFGTLFPGHGGVLDRFDSHLYASLALYILINVMNVVI</sequence>
<comment type="similarity">
    <text evidence="5 18">Belongs to the CDS family.</text>
</comment>
<keyword evidence="10 18" id="KW-0808">Transferase</keyword>
<evidence type="ECO:0000256" key="10">
    <source>
        <dbReference type="ARBA" id="ARBA00022679"/>
    </source>
</evidence>
<keyword evidence="16" id="KW-0594">Phospholipid biosynthesis</keyword>
<keyword evidence="9" id="KW-0444">Lipid biosynthesis</keyword>
<evidence type="ECO:0000256" key="2">
    <source>
        <dbReference type="ARBA" id="ARBA00004651"/>
    </source>
</evidence>
<keyword evidence="12 18" id="KW-0548">Nucleotidyltransferase</keyword>
<evidence type="ECO:0000256" key="5">
    <source>
        <dbReference type="ARBA" id="ARBA00010185"/>
    </source>
</evidence>
<keyword evidence="14" id="KW-0443">Lipid metabolism</keyword>
<dbReference type="GO" id="GO:0016024">
    <property type="term" value="P:CDP-diacylglycerol biosynthetic process"/>
    <property type="evidence" value="ECO:0007669"/>
    <property type="project" value="UniProtKB-UniPathway"/>
</dbReference>
<comment type="subcellular location">
    <subcellularLocation>
        <location evidence="2">Cell membrane</location>
        <topology evidence="2">Multi-pass membrane protein</topology>
    </subcellularLocation>
</comment>
<evidence type="ECO:0000256" key="13">
    <source>
        <dbReference type="ARBA" id="ARBA00022989"/>
    </source>
</evidence>
<comment type="catalytic activity">
    <reaction evidence="1 18">
        <text>a 1,2-diacyl-sn-glycero-3-phosphate + CTP + H(+) = a CDP-1,2-diacyl-sn-glycerol + diphosphate</text>
        <dbReference type="Rhea" id="RHEA:16229"/>
        <dbReference type="ChEBI" id="CHEBI:15378"/>
        <dbReference type="ChEBI" id="CHEBI:33019"/>
        <dbReference type="ChEBI" id="CHEBI:37563"/>
        <dbReference type="ChEBI" id="CHEBI:58332"/>
        <dbReference type="ChEBI" id="CHEBI:58608"/>
        <dbReference type="EC" id="2.7.7.41"/>
    </reaction>
</comment>
<evidence type="ECO:0000256" key="6">
    <source>
        <dbReference type="ARBA" id="ARBA00012487"/>
    </source>
</evidence>
<dbReference type="Pfam" id="PF01148">
    <property type="entry name" value="CTP_transf_1"/>
    <property type="match status" value="1"/>
</dbReference>
<organism evidence="19">
    <name type="scientific">Turicibacter sanguinis</name>
    <dbReference type="NCBI Taxonomy" id="154288"/>
    <lineage>
        <taxon>Bacteria</taxon>
        <taxon>Bacillati</taxon>
        <taxon>Bacillota</taxon>
        <taxon>Erysipelotrichia</taxon>
        <taxon>Erysipelotrichales</taxon>
        <taxon>Turicibacteraceae</taxon>
        <taxon>Turicibacter</taxon>
    </lineage>
</organism>
<gene>
    <name evidence="19" type="ORF">GMA64_07775</name>
</gene>
<dbReference type="PROSITE" id="PS01315">
    <property type="entry name" value="CDS"/>
    <property type="match status" value="1"/>
</dbReference>
<evidence type="ECO:0000256" key="15">
    <source>
        <dbReference type="ARBA" id="ARBA00023136"/>
    </source>
</evidence>
<dbReference type="PANTHER" id="PTHR46382">
    <property type="entry name" value="PHOSPHATIDATE CYTIDYLYLTRANSFERASE"/>
    <property type="match status" value="1"/>
</dbReference>
<dbReference type="GO" id="GO:0004605">
    <property type="term" value="F:phosphatidate cytidylyltransferase activity"/>
    <property type="evidence" value="ECO:0007669"/>
    <property type="project" value="UniProtKB-EC"/>
</dbReference>
<name>A0A6G2CNZ9_9FIRM</name>
<keyword evidence="13" id="KW-1133">Transmembrane helix</keyword>
<dbReference type="PANTHER" id="PTHR46382:SF1">
    <property type="entry name" value="PHOSPHATIDATE CYTIDYLYLTRANSFERASE"/>
    <property type="match status" value="1"/>
</dbReference>
<evidence type="ECO:0000256" key="8">
    <source>
        <dbReference type="ARBA" id="ARBA00022475"/>
    </source>
</evidence>
<dbReference type="InterPro" id="IPR000374">
    <property type="entry name" value="PC_trans"/>
</dbReference>
<comment type="pathway">
    <text evidence="4">Lipid metabolism.</text>
</comment>
<keyword evidence="11 18" id="KW-0812">Transmembrane</keyword>
<evidence type="ECO:0000256" key="14">
    <source>
        <dbReference type="ARBA" id="ARBA00023098"/>
    </source>
</evidence>
<evidence type="ECO:0000256" key="1">
    <source>
        <dbReference type="ARBA" id="ARBA00001698"/>
    </source>
</evidence>
<evidence type="ECO:0000256" key="17">
    <source>
        <dbReference type="ARBA" id="ARBA00023264"/>
    </source>
</evidence>